<keyword evidence="2" id="KW-1185">Reference proteome</keyword>
<dbReference type="AlphaFoldDB" id="A0A1Y2H0E2"/>
<dbReference type="Proteomes" id="UP000193648">
    <property type="component" value="Unassembled WGS sequence"/>
</dbReference>
<gene>
    <name evidence="1" type="ORF">BCR41DRAFT_418953</name>
</gene>
<dbReference type="GeneID" id="33571536"/>
<protein>
    <submittedName>
        <fullName evidence="1">Uncharacterized protein</fullName>
    </submittedName>
</protein>
<accession>A0A1Y2H0E2</accession>
<organism evidence="1 2">
    <name type="scientific">Lobosporangium transversale</name>
    <dbReference type="NCBI Taxonomy" id="64571"/>
    <lineage>
        <taxon>Eukaryota</taxon>
        <taxon>Fungi</taxon>
        <taxon>Fungi incertae sedis</taxon>
        <taxon>Mucoromycota</taxon>
        <taxon>Mortierellomycotina</taxon>
        <taxon>Mortierellomycetes</taxon>
        <taxon>Mortierellales</taxon>
        <taxon>Mortierellaceae</taxon>
        <taxon>Lobosporangium</taxon>
    </lineage>
</organism>
<evidence type="ECO:0000313" key="2">
    <source>
        <dbReference type="Proteomes" id="UP000193648"/>
    </source>
</evidence>
<dbReference type="InParanoid" id="A0A1Y2H0E2"/>
<proteinExistence type="predicted"/>
<sequence>MFTQTTLLPQLYLGDQGESKLHTADDTGSISILKLCFLSGATTNLISWGQKAPAKPRPYAIYWGLGARISSPKAAGPKTATCRLKILAYIFPSAVVFRHDPPAKRPRSMISVRMPLSAFLHSLVPTIEALKWHGRTLLGELLQLSRNPSLVWTLERKGFKLQAEGLFREIATVASRGEDMLLRSTPRPVWLLPVPVTASSLSYDGGGLGEEF</sequence>
<evidence type="ECO:0000313" key="1">
    <source>
        <dbReference type="EMBL" id="ORZ27985.1"/>
    </source>
</evidence>
<name>A0A1Y2H0E2_9FUNG</name>
<dbReference type="EMBL" id="MCFF01000003">
    <property type="protein sequence ID" value="ORZ27985.1"/>
    <property type="molecule type" value="Genomic_DNA"/>
</dbReference>
<dbReference type="RefSeq" id="XP_021885688.1">
    <property type="nucleotide sequence ID" value="XM_022029693.1"/>
</dbReference>
<reference evidence="1 2" key="1">
    <citation type="submission" date="2016-07" db="EMBL/GenBank/DDBJ databases">
        <title>Pervasive Adenine N6-methylation of Active Genes in Fungi.</title>
        <authorList>
            <consortium name="DOE Joint Genome Institute"/>
            <person name="Mondo S.J."/>
            <person name="Dannebaum R.O."/>
            <person name="Kuo R.C."/>
            <person name="Labutti K."/>
            <person name="Haridas S."/>
            <person name="Kuo A."/>
            <person name="Salamov A."/>
            <person name="Ahrendt S.R."/>
            <person name="Lipzen A."/>
            <person name="Sullivan W."/>
            <person name="Andreopoulos W.B."/>
            <person name="Clum A."/>
            <person name="Lindquist E."/>
            <person name="Daum C."/>
            <person name="Ramamoorthy G.K."/>
            <person name="Gryganskyi A."/>
            <person name="Culley D."/>
            <person name="Magnuson J.K."/>
            <person name="James T.Y."/>
            <person name="O'Malley M.A."/>
            <person name="Stajich J.E."/>
            <person name="Spatafora J.W."/>
            <person name="Visel A."/>
            <person name="Grigoriev I.V."/>
        </authorList>
    </citation>
    <scope>NUCLEOTIDE SEQUENCE [LARGE SCALE GENOMIC DNA]</scope>
    <source>
        <strain evidence="1 2">NRRL 3116</strain>
    </source>
</reference>
<comment type="caution">
    <text evidence="1">The sequence shown here is derived from an EMBL/GenBank/DDBJ whole genome shotgun (WGS) entry which is preliminary data.</text>
</comment>